<evidence type="ECO:0000313" key="1">
    <source>
        <dbReference type="EMBL" id="USR79823.1"/>
    </source>
</evidence>
<keyword evidence="1" id="KW-0378">Hydrolase</keyword>
<keyword evidence="2" id="KW-1185">Reference proteome</keyword>
<dbReference type="GO" id="GO:0016787">
    <property type="term" value="F:hydrolase activity"/>
    <property type="evidence" value="ECO:0007669"/>
    <property type="project" value="UniProtKB-KW"/>
</dbReference>
<dbReference type="Gene3D" id="2.120.10.10">
    <property type="match status" value="1"/>
</dbReference>
<reference evidence="1" key="1">
    <citation type="submission" date="2022-06" db="EMBL/GenBank/DDBJ databases">
        <title>Complete Genome Sequence of Arcanobacterium pinnipediorum strain DSM 28752 isolated from a harbour seal.</title>
        <authorList>
            <person name="Borowiak M."/>
            <person name="Kreitlow A."/>
            <person name="Alssahen M."/>
            <person name="Malorny B."/>
            <person name="Laemmler C."/>
            <person name="Prenger-Berninghoff E."/>
            <person name="Siebert U."/>
            <person name="Ploetz M."/>
            <person name="Abdulmawjood A."/>
        </authorList>
    </citation>
    <scope>NUCLEOTIDE SEQUENCE</scope>
    <source>
        <strain evidence="1">DSM 28752</strain>
    </source>
</reference>
<dbReference type="Proteomes" id="UP001056109">
    <property type="component" value="Chromosome"/>
</dbReference>
<name>A0ABY5AKT8_9ACTO</name>
<evidence type="ECO:0000313" key="2">
    <source>
        <dbReference type="Proteomes" id="UP001056109"/>
    </source>
</evidence>
<dbReference type="RefSeq" id="WP_252673682.1">
    <property type="nucleotide sequence ID" value="NZ_CP099547.1"/>
</dbReference>
<dbReference type="EMBL" id="CP099547">
    <property type="protein sequence ID" value="USR79823.1"/>
    <property type="molecule type" value="Genomic_DNA"/>
</dbReference>
<proteinExistence type="predicted"/>
<dbReference type="InterPro" id="IPR036278">
    <property type="entry name" value="Sialidase_sf"/>
</dbReference>
<dbReference type="SUPFAM" id="SSF50939">
    <property type="entry name" value="Sialidases"/>
    <property type="match status" value="1"/>
</dbReference>
<organism evidence="1 2">
    <name type="scientific">Arcanobacterium pinnipediorum</name>
    <dbReference type="NCBI Taxonomy" id="1503041"/>
    <lineage>
        <taxon>Bacteria</taxon>
        <taxon>Bacillati</taxon>
        <taxon>Actinomycetota</taxon>
        <taxon>Actinomycetes</taxon>
        <taxon>Actinomycetales</taxon>
        <taxon>Actinomycetaceae</taxon>
        <taxon>Arcanobacterium</taxon>
    </lineage>
</organism>
<gene>
    <name evidence="1" type="ORF">NG665_02230</name>
</gene>
<protein>
    <submittedName>
        <fullName evidence="1">Glycoside hydrolase</fullName>
    </submittedName>
</protein>
<sequence length="330" mass="36160">MFVEACQPRPIARPHDGGEVRIPALGIRNAQPVCFYDLRPAPLTGSGRTFTGEVMASDLPNPNRIAYVVLDGTLHSATFVEDPAISSDAAVASSNEQITVAYSSVEGQVSYMSSTYAGPRLVPWLGFARTGEDFTHHRLDILYEETHADALFATSGSTVMFNGHALVPYVVRIQDETHVRVVHFRDGQYVGMSAPIASPDFLIDETSLALDKNNHIILNARIQGFEGRGAGGRLVAKSADGFEFSSLEYRSLPDPGCNAKAIGNLFIHPHSMVGRQQGCIVDMESGDVVYRFDDGEFGYSDALWHEDRLIVVAERNNELWQWTLALARSA</sequence>
<accession>A0ABY5AKT8</accession>
<dbReference type="CDD" id="cd15482">
    <property type="entry name" value="Sialidase_non-viral"/>
    <property type="match status" value="1"/>
</dbReference>